<keyword evidence="2" id="KW-0645">Protease</keyword>
<reference evidence="2 3" key="1">
    <citation type="submission" date="2020-04" db="EMBL/GenBank/DDBJ databases">
        <title>Ferrimonas sp. S7 isolated from sea water.</title>
        <authorList>
            <person name="Bae S.S."/>
            <person name="Baek K."/>
        </authorList>
    </citation>
    <scope>NUCLEOTIDE SEQUENCE [LARGE SCALE GENOMIC DNA]</scope>
    <source>
        <strain evidence="2 3">S7</strain>
    </source>
</reference>
<dbReference type="Proteomes" id="UP000501602">
    <property type="component" value="Chromosome"/>
</dbReference>
<dbReference type="InterPro" id="IPR003111">
    <property type="entry name" value="Lon_prtase_N"/>
</dbReference>
<sequence length="194" mass="22253">MTEYQALPLFPLPSQVFPGGKMSLRIFEPRYLRMVKESYQSGNGFAICMLDERGNTDANSHILPLATRVEVIDFDQLDDGLLGITVVGLERIEVTNIRTEADGLRIGVVTTLPCWPKCQMRHQQQLVAEQLRRVYQDYQELAQLYPEPQFDDASWVAQRWLEIVPLAGSTKQQLWQFDEPTPTLNLIAEMLQKD</sequence>
<dbReference type="GO" id="GO:0006508">
    <property type="term" value="P:proteolysis"/>
    <property type="evidence" value="ECO:0007669"/>
    <property type="project" value="UniProtKB-KW"/>
</dbReference>
<dbReference type="Pfam" id="PF02190">
    <property type="entry name" value="LON_substr_bdg"/>
    <property type="match status" value="1"/>
</dbReference>
<feature type="domain" description="Lon N-terminal" evidence="1">
    <location>
        <begin position="6"/>
        <end position="193"/>
    </location>
</feature>
<dbReference type="GO" id="GO:0008233">
    <property type="term" value="F:peptidase activity"/>
    <property type="evidence" value="ECO:0007669"/>
    <property type="project" value="UniProtKB-KW"/>
</dbReference>
<evidence type="ECO:0000313" key="2">
    <source>
        <dbReference type="EMBL" id="QIZ75675.1"/>
    </source>
</evidence>
<keyword evidence="3" id="KW-1185">Reference proteome</keyword>
<dbReference type="InterPro" id="IPR046336">
    <property type="entry name" value="Lon_prtase_N_sf"/>
</dbReference>
<name>A0A6H1U9E9_9GAMM</name>
<dbReference type="EMBL" id="CP051180">
    <property type="protein sequence ID" value="QIZ75675.1"/>
    <property type="molecule type" value="Genomic_DNA"/>
</dbReference>
<dbReference type="Gene3D" id="1.10.4060.10">
    <property type="entry name" value="BPP1347 like domain"/>
    <property type="match status" value="1"/>
</dbReference>
<dbReference type="SMART" id="SM00464">
    <property type="entry name" value="LON"/>
    <property type="match status" value="1"/>
</dbReference>
<evidence type="ECO:0000313" key="3">
    <source>
        <dbReference type="Proteomes" id="UP000501602"/>
    </source>
</evidence>
<dbReference type="RefSeq" id="WP_168658936.1">
    <property type="nucleotide sequence ID" value="NZ_CP051180.1"/>
</dbReference>
<accession>A0A6H1U9E9</accession>
<proteinExistence type="predicted"/>
<dbReference type="InterPro" id="IPR015947">
    <property type="entry name" value="PUA-like_sf"/>
</dbReference>
<keyword evidence="2" id="KW-0378">Hydrolase</keyword>
<dbReference type="KEGG" id="fes:HER31_01410"/>
<dbReference type="SUPFAM" id="SSF88697">
    <property type="entry name" value="PUA domain-like"/>
    <property type="match status" value="1"/>
</dbReference>
<dbReference type="PANTHER" id="PTHR46732">
    <property type="entry name" value="ATP-DEPENDENT PROTEASE LA (LON) DOMAIN PROTEIN"/>
    <property type="match status" value="1"/>
</dbReference>
<dbReference type="AlphaFoldDB" id="A0A6H1U9E9"/>
<dbReference type="PANTHER" id="PTHR46732:SF8">
    <property type="entry name" value="ATP-DEPENDENT PROTEASE LA (LON) DOMAIN PROTEIN"/>
    <property type="match status" value="1"/>
</dbReference>
<evidence type="ECO:0000259" key="1">
    <source>
        <dbReference type="SMART" id="SM00464"/>
    </source>
</evidence>
<gene>
    <name evidence="2" type="ORF">HER31_01410</name>
</gene>
<protein>
    <submittedName>
        <fullName evidence="2">ATP-dependent protease</fullName>
    </submittedName>
</protein>
<organism evidence="2 3">
    <name type="scientific">Ferrimonas lipolytica</name>
    <dbReference type="NCBI Taxonomy" id="2724191"/>
    <lineage>
        <taxon>Bacteria</taxon>
        <taxon>Pseudomonadati</taxon>
        <taxon>Pseudomonadota</taxon>
        <taxon>Gammaproteobacteria</taxon>
        <taxon>Alteromonadales</taxon>
        <taxon>Ferrimonadaceae</taxon>
        <taxon>Ferrimonas</taxon>
    </lineage>
</organism>
<dbReference type="Gene3D" id="2.30.130.40">
    <property type="entry name" value="LON domain-like"/>
    <property type="match status" value="1"/>
</dbReference>